<keyword evidence="3 6" id="KW-0808">Transferase</keyword>
<dbReference type="AlphaFoldDB" id="A0A9X1WH46"/>
<evidence type="ECO:0000256" key="4">
    <source>
        <dbReference type="ARBA" id="ARBA00022741"/>
    </source>
</evidence>
<dbReference type="GO" id="GO:0051191">
    <property type="term" value="P:prosthetic group biosynthetic process"/>
    <property type="evidence" value="ECO:0007669"/>
    <property type="project" value="TreeGrafter"/>
</dbReference>
<dbReference type="GO" id="GO:0016757">
    <property type="term" value="F:glycosyltransferase activity"/>
    <property type="evidence" value="ECO:0007669"/>
    <property type="project" value="UniProtKB-KW"/>
</dbReference>
<protein>
    <recommendedName>
        <fullName evidence="2">triphosphoribosyl-dephospho-CoA synthase</fullName>
        <ecNumber evidence="2">2.4.2.52</ecNumber>
    </recommendedName>
</protein>
<dbReference type="Proteomes" id="UP001139207">
    <property type="component" value="Unassembled WGS sequence"/>
</dbReference>
<proteinExistence type="predicted"/>
<accession>A0A9X1WH46</accession>
<dbReference type="EMBL" id="JALIEA010000012">
    <property type="protein sequence ID" value="MCJ7858396.1"/>
    <property type="molecule type" value="Genomic_DNA"/>
</dbReference>
<name>A0A9X1WH46_9CORY</name>
<dbReference type="InterPro" id="IPR002736">
    <property type="entry name" value="CitG"/>
</dbReference>
<dbReference type="PANTHER" id="PTHR30201">
    <property type="entry name" value="TRIPHOSPHORIBOSYL-DEPHOSPHO-COA SYNTHASE"/>
    <property type="match status" value="1"/>
</dbReference>
<dbReference type="GO" id="GO:0005524">
    <property type="term" value="F:ATP binding"/>
    <property type="evidence" value="ECO:0007669"/>
    <property type="project" value="UniProtKB-KW"/>
</dbReference>
<evidence type="ECO:0000256" key="5">
    <source>
        <dbReference type="ARBA" id="ARBA00022840"/>
    </source>
</evidence>
<dbReference type="PANTHER" id="PTHR30201:SF2">
    <property type="entry name" value="2-(5''-TRIPHOSPHORIBOSYL)-3'-DEPHOSPHOCOENZYME-A SYNTHASE"/>
    <property type="match status" value="1"/>
</dbReference>
<sequence length="289" mass="30178">MTTTLTTTRSRSSAVRRGLSAQIATSAVAALVSEVRLRGKPGLVGPDGTRGHTDMDCALMCRSANVLQPTFHALAGHGARLPVGQELRDTLGLVGRRGEAEMMLATGGVNTHRGAIWNLGLMVTATAGLRAAGSPATVGAVTRRAGEIASLNDSAVDLGQRPGARARHRYGVGGAVSEAANGFPHVRAITRAVRTAREDGFSRDDASLVGLLTSMSSLDDTCLLHRGGRVALEMVREASTRILEDALCTGSLDQDALARLDARMTERRLSPGGSADLLACALFLTTKDN</sequence>
<evidence type="ECO:0000313" key="7">
    <source>
        <dbReference type="Proteomes" id="UP001139207"/>
    </source>
</evidence>
<evidence type="ECO:0000256" key="1">
    <source>
        <dbReference type="ARBA" id="ARBA00001210"/>
    </source>
</evidence>
<reference evidence="6" key="1">
    <citation type="submission" date="2022-04" db="EMBL/GenBank/DDBJ databases">
        <title>Corynebacterium kalidii LD5P10.</title>
        <authorList>
            <person name="Sun J.Q."/>
        </authorList>
    </citation>
    <scope>NUCLEOTIDE SEQUENCE</scope>
    <source>
        <strain evidence="6">LD5P10</strain>
    </source>
</reference>
<comment type="caution">
    <text evidence="6">The sequence shown here is derived from an EMBL/GenBank/DDBJ whole genome shotgun (WGS) entry which is preliminary data.</text>
</comment>
<dbReference type="Pfam" id="PF01874">
    <property type="entry name" value="CitG"/>
    <property type="match status" value="1"/>
</dbReference>
<dbReference type="EC" id="2.4.2.52" evidence="2"/>
<dbReference type="Gene3D" id="1.10.4200.10">
    <property type="entry name" value="Triphosphoribosyl-dephospho-CoA protein"/>
    <property type="match status" value="2"/>
</dbReference>
<keyword evidence="6" id="KW-0328">Glycosyltransferase</keyword>
<comment type="catalytic activity">
    <reaction evidence="1">
        <text>3'-dephospho-CoA + ATP = 2'-(5''-triphospho-alpha-D-ribosyl)-3'-dephospho-CoA + adenine</text>
        <dbReference type="Rhea" id="RHEA:15117"/>
        <dbReference type="ChEBI" id="CHEBI:16708"/>
        <dbReference type="ChEBI" id="CHEBI:30616"/>
        <dbReference type="ChEBI" id="CHEBI:57328"/>
        <dbReference type="ChEBI" id="CHEBI:61378"/>
        <dbReference type="EC" id="2.4.2.52"/>
    </reaction>
</comment>
<dbReference type="RefSeq" id="WP_244804121.1">
    <property type="nucleotide sequence ID" value="NZ_JALIEA010000012.1"/>
</dbReference>
<evidence type="ECO:0000256" key="3">
    <source>
        <dbReference type="ARBA" id="ARBA00022679"/>
    </source>
</evidence>
<gene>
    <name evidence="6" type="ORF">MUN33_06660</name>
</gene>
<evidence type="ECO:0000256" key="2">
    <source>
        <dbReference type="ARBA" id="ARBA00012074"/>
    </source>
</evidence>
<evidence type="ECO:0000313" key="6">
    <source>
        <dbReference type="EMBL" id="MCJ7858396.1"/>
    </source>
</evidence>
<organism evidence="6 7">
    <name type="scientific">Corynebacterium kalidii</name>
    <dbReference type="NCBI Taxonomy" id="2931982"/>
    <lineage>
        <taxon>Bacteria</taxon>
        <taxon>Bacillati</taxon>
        <taxon>Actinomycetota</taxon>
        <taxon>Actinomycetes</taxon>
        <taxon>Mycobacteriales</taxon>
        <taxon>Corynebacteriaceae</taxon>
        <taxon>Corynebacterium</taxon>
    </lineage>
</organism>
<keyword evidence="4" id="KW-0547">Nucleotide-binding</keyword>
<keyword evidence="5" id="KW-0067">ATP-binding</keyword>
<dbReference type="GO" id="GO:0046917">
    <property type="term" value="F:triphosphoribosyl-dephospho-CoA synthase activity"/>
    <property type="evidence" value="ECO:0007669"/>
    <property type="project" value="UniProtKB-EC"/>
</dbReference>
<keyword evidence="7" id="KW-1185">Reference proteome</keyword>